<evidence type="ECO:0000256" key="2">
    <source>
        <dbReference type="SAM" id="MobiDB-lite"/>
    </source>
</evidence>
<dbReference type="AlphaFoldDB" id="A0A4Y9ZMH4"/>
<dbReference type="GO" id="GO:0061630">
    <property type="term" value="F:ubiquitin protein ligase activity"/>
    <property type="evidence" value="ECO:0007669"/>
    <property type="project" value="UniProtKB-UniRule"/>
</dbReference>
<name>A0A4Y9ZMH4_9AGAM</name>
<feature type="domain" description="E3 ubiquitin-protein ligase listerin N-terminal" evidence="3">
    <location>
        <begin position="76"/>
        <end position="151"/>
    </location>
</feature>
<dbReference type="UniPathway" id="UPA00143"/>
<keyword evidence="1" id="KW-0833">Ubl conjugation pathway</keyword>
<dbReference type="PANTHER" id="PTHR12389">
    <property type="entry name" value="ZINC FINGER PROTEIN 294"/>
    <property type="match status" value="1"/>
</dbReference>
<dbReference type="OrthoDB" id="6108at2759"/>
<dbReference type="InterPro" id="IPR039795">
    <property type="entry name" value="LTN1/Rkr1"/>
</dbReference>
<evidence type="ECO:0000313" key="5">
    <source>
        <dbReference type="Proteomes" id="UP000298061"/>
    </source>
</evidence>
<organism evidence="4 5">
    <name type="scientific">Hericium alpestre</name>
    <dbReference type="NCBI Taxonomy" id="135208"/>
    <lineage>
        <taxon>Eukaryota</taxon>
        <taxon>Fungi</taxon>
        <taxon>Dikarya</taxon>
        <taxon>Basidiomycota</taxon>
        <taxon>Agaricomycotina</taxon>
        <taxon>Agaricomycetes</taxon>
        <taxon>Russulales</taxon>
        <taxon>Hericiaceae</taxon>
        <taxon>Hericium</taxon>
    </lineage>
</organism>
<keyword evidence="5" id="KW-1185">Reference proteome</keyword>
<protein>
    <recommendedName>
        <fullName evidence="1">E3 ubiquitin-protein ligase listerin</fullName>
        <ecNumber evidence="1">2.3.2.27</ecNumber>
    </recommendedName>
    <alternativeName>
        <fullName evidence="1">RING-type E3 ubiquitin transferase listerin</fullName>
    </alternativeName>
</protein>
<gene>
    <name evidence="4" type="ORF">EWM64_g9295</name>
</gene>
<dbReference type="InterPro" id="IPR054476">
    <property type="entry name" value="Ltn1_N"/>
</dbReference>
<keyword evidence="1" id="KW-0862">Zinc</keyword>
<accession>A0A4Y9ZMH4</accession>
<dbReference type="GO" id="GO:0016567">
    <property type="term" value="P:protein ubiquitination"/>
    <property type="evidence" value="ECO:0007669"/>
    <property type="project" value="UniProtKB-UniPathway"/>
</dbReference>
<dbReference type="GO" id="GO:0005829">
    <property type="term" value="C:cytosol"/>
    <property type="evidence" value="ECO:0007669"/>
    <property type="project" value="UniProtKB-UniRule"/>
</dbReference>
<comment type="catalytic activity">
    <reaction evidence="1">
        <text>S-ubiquitinyl-[E2 ubiquitin-conjugating enzyme]-L-cysteine + [acceptor protein]-L-lysine = [E2 ubiquitin-conjugating enzyme]-L-cysteine + N(6)-ubiquitinyl-[acceptor protein]-L-lysine.</text>
        <dbReference type="EC" id="2.3.2.27"/>
    </reaction>
</comment>
<feature type="region of interest" description="Disordered" evidence="2">
    <location>
        <begin position="358"/>
        <end position="384"/>
    </location>
</feature>
<feature type="region of interest" description="Disordered" evidence="2">
    <location>
        <begin position="267"/>
        <end position="288"/>
    </location>
</feature>
<keyword evidence="1" id="KW-0479">Metal-binding</keyword>
<evidence type="ECO:0000256" key="1">
    <source>
        <dbReference type="RuleBase" id="RU367090"/>
    </source>
</evidence>
<dbReference type="PANTHER" id="PTHR12389:SF0">
    <property type="entry name" value="E3 UBIQUITIN-PROTEIN LIGASE LISTERIN"/>
    <property type="match status" value="1"/>
</dbReference>
<dbReference type="GO" id="GO:1990112">
    <property type="term" value="C:RQC complex"/>
    <property type="evidence" value="ECO:0007669"/>
    <property type="project" value="UniProtKB-UniRule"/>
</dbReference>
<comment type="function">
    <text evidence="1">E3 ubiquitin-protein ligase. Component of the ribosome quality control complex (RQC), a ribosome-associated complex that mediates ubiquitination and extraction of incompletely synthesized nascent chains for proteasomal degradation.</text>
</comment>
<dbReference type="GO" id="GO:0072344">
    <property type="term" value="P:rescue of stalled ribosome"/>
    <property type="evidence" value="ECO:0007669"/>
    <property type="project" value="UniProtKB-UniRule"/>
</dbReference>
<comment type="subunit">
    <text evidence="1">Component of the ribosome quality control complex (RQC).</text>
</comment>
<reference evidence="4 5" key="1">
    <citation type="submission" date="2019-02" db="EMBL/GenBank/DDBJ databases">
        <title>Genome sequencing of the rare red list fungi Hericium alpestre (H. flagellum).</title>
        <authorList>
            <person name="Buettner E."/>
            <person name="Kellner H."/>
        </authorList>
    </citation>
    <scope>NUCLEOTIDE SEQUENCE [LARGE SCALE GENOMIC DNA]</scope>
    <source>
        <strain evidence="4 5">DSM 108284</strain>
    </source>
</reference>
<evidence type="ECO:0000313" key="4">
    <source>
        <dbReference type="EMBL" id="TFY74718.1"/>
    </source>
</evidence>
<dbReference type="GO" id="GO:1990116">
    <property type="term" value="P:ribosome-associated ubiquitin-dependent protein catabolic process"/>
    <property type="evidence" value="ECO:0007669"/>
    <property type="project" value="UniProtKB-UniRule"/>
</dbReference>
<evidence type="ECO:0000259" key="3">
    <source>
        <dbReference type="Pfam" id="PF22958"/>
    </source>
</evidence>
<feature type="compositionally biased region" description="Acidic residues" evidence="2">
    <location>
        <begin position="360"/>
        <end position="373"/>
    </location>
</feature>
<feature type="compositionally biased region" description="Basic residues" evidence="2">
    <location>
        <begin position="32"/>
        <end position="49"/>
    </location>
</feature>
<dbReference type="EC" id="2.3.2.27" evidence="1"/>
<dbReference type="GO" id="GO:0043023">
    <property type="term" value="F:ribosomal large subunit binding"/>
    <property type="evidence" value="ECO:0007669"/>
    <property type="project" value="TreeGrafter"/>
</dbReference>
<dbReference type="EMBL" id="SFCI01001918">
    <property type="protein sequence ID" value="TFY74718.1"/>
    <property type="molecule type" value="Genomic_DNA"/>
</dbReference>
<dbReference type="STRING" id="135208.A0A4Y9ZMH4"/>
<comment type="similarity">
    <text evidence="1">Belongs to the LTN1 family.</text>
</comment>
<proteinExistence type="inferred from homology"/>
<keyword evidence="1" id="KW-0808">Transferase</keyword>
<feature type="region of interest" description="Disordered" evidence="2">
    <location>
        <begin position="1"/>
        <end position="62"/>
    </location>
</feature>
<sequence length="422" mass="47068">MAKSKSSASSGTRKKHARKAGNGQPEPIPKEKKPKGKDKGKKKEPRKKVYIPPTKPAPVQQDPLDSLGLAHQLPPELLVVLRRFNKKDAVTKTKALEELQAHWVNRVRSDEVLDALALMVPVWLHHLPALFLHRSRRIRMLTGELHASLLKIPHLRDQVLFFLRESASEDQVESILGSWAMAAREADRQLSLPVRESWDRTISLLPSASDQKLALQGSALAALLSFVQRAVLDPAGLYTYLNPVQTSVTQPVSRRVHGRLVPISQIKKDDDASEASQKAEADEENESDRNARFRVGGLGVLHWLLAEAEPIVKLLSTAILRSAFVEPDAQVRTVMWQPLLMFLKSFPRAWELDAAFTPEKDEENESDSEEEDEANHVVETSAPEKQSQAYQEFLRFLQLGASGSPTEGYPTVLIIVSTIPSS</sequence>
<dbReference type="GO" id="GO:0008270">
    <property type="term" value="F:zinc ion binding"/>
    <property type="evidence" value="ECO:0007669"/>
    <property type="project" value="UniProtKB-KW"/>
</dbReference>
<feature type="non-terminal residue" evidence="4">
    <location>
        <position position="422"/>
    </location>
</feature>
<comment type="caution">
    <text evidence="4">The sequence shown here is derived from an EMBL/GenBank/DDBJ whole genome shotgun (WGS) entry which is preliminary data.</text>
</comment>
<comment type="pathway">
    <text evidence="1">Protein modification; protein ubiquitination.</text>
</comment>
<feature type="compositionally biased region" description="Polar residues" evidence="2">
    <location>
        <begin position="1"/>
        <end position="11"/>
    </location>
</feature>
<dbReference type="Pfam" id="PF22958">
    <property type="entry name" value="Ltn1_1st"/>
    <property type="match status" value="1"/>
</dbReference>
<keyword evidence="1" id="KW-0863">Zinc-finger</keyword>
<dbReference type="Proteomes" id="UP000298061">
    <property type="component" value="Unassembled WGS sequence"/>
</dbReference>